<dbReference type="SMART" id="SM00401">
    <property type="entry name" value="ZnF_GATA"/>
    <property type="match status" value="1"/>
</dbReference>
<dbReference type="GO" id="GO:0000978">
    <property type="term" value="F:RNA polymerase II cis-regulatory region sequence-specific DNA binding"/>
    <property type="evidence" value="ECO:0007669"/>
    <property type="project" value="TreeGrafter"/>
</dbReference>
<feature type="compositionally biased region" description="Polar residues" evidence="10">
    <location>
        <begin position="300"/>
        <end position="310"/>
    </location>
</feature>
<proteinExistence type="predicted"/>
<evidence type="ECO:0000256" key="10">
    <source>
        <dbReference type="SAM" id="MobiDB-lite"/>
    </source>
</evidence>
<dbReference type="OrthoDB" id="515401at2759"/>
<comment type="subcellular location">
    <subcellularLocation>
        <location evidence="1">Nucleus</location>
    </subcellularLocation>
</comment>
<dbReference type="PROSITE" id="PS50114">
    <property type="entry name" value="GATA_ZN_FINGER_2"/>
    <property type="match status" value="1"/>
</dbReference>
<feature type="region of interest" description="Disordered" evidence="10">
    <location>
        <begin position="104"/>
        <end position="323"/>
    </location>
</feature>
<dbReference type="STRING" id="100816.A0A150ASQ2"/>
<comment type="caution">
    <text evidence="12">The sequence shown here is derived from an EMBL/GenBank/DDBJ whole genome shotgun (WGS) entry which is preliminary data.</text>
</comment>
<sequence>MPWRRKMQWNGRRRGLQRLPRIQQSNFQKRQLERAQMPQRIEAAAQDQNTTVVIACQNCGTTITPLWRRDEAGHTICNACGLYYKLHGVHRPVTMKKSVIKRRKRVIPAAGGSPEVESVPSERADSPSEDDETPKERGTVNPDGSVNLGVRPRQEHTMTLAPDTALRHNRQTSPLPSTDLGLYHSSHASQPHHIPESLIDENRLAPLTSIPMPDDRQSSLSPASFLSPSRKRSFSSAEMDYPSPSETDHPKRLSSIKSILNPTTTAPGSESVTGQPQHTFTSPGTTAASTPSPGAYPGTSAASASQQLFSHSRGGLRDSAREMEISKAERRAVLEREAERMRELLAAKERELAELGDG</sequence>
<keyword evidence="13" id="KW-1185">Reference proteome</keyword>
<dbReference type="PANTHER" id="PTHR10071:SF335">
    <property type="entry name" value="IRON-SENSING TRANSCRIPTIONAL REPRESSOR-RELATED"/>
    <property type="match status" value="1"/>
</dbReference>
<dbReference type="GO" id="GO:0000122">
    <property type="term" value="P:negative regulation of transcription by RNA polymerase II"/>
    <property type="evidence" value="ECO:0007669"/>
    <property type="project" value="TreeGrafter"/>
</dbReference>
<evidence type="ECO:0000256" key="2">
    <source>
        <dbReference type="ARBA" id="ARBA00022723"/>
    </source>
</evidence>
<dbReference type="Gene3D" id="3.30.50.10">
    <property type="entry name" value="Erythroid Transcription Factor GATA-1, subunit A"/>
    <property type="match status" value="1"/>
</dbReference>
<evidence type="ECO:0000256" key="5">
    <source>
        <dbReference type="ARBA" id="ARBA00023015"/>
    </source>
</evidence>
<evidence type="ECO:0000256" key="1">
    <source>
        <dbReference type="ARBA" id="ARBA00004123"/>
    </source>
</evidence>
<dbReference type="VEuPathDB" id="FungiDB:MMYC01_200141"/>
<reference evidence="12 13" key="1">
    <citation type="journal article" date="2016" name="Genome Announc.">
        <title>Genome Sequence of Madurella mycetomatis mm55, Isolated from a Human Mycetoma Case in Sudan.</title>
        <authorList>
            <person name="Smit S."/>
            <person name="Derks M.F."/>
            <person name="Bervoets S."/>
            <person name="Fahal A."/>
            <person name="van Leeuwen W."/>
            <person name="van Belkum A."/>
            <person name="van de Sande W.W."/>
        </authorList>
    </citation>
    <scope>NUCLEOTIDE SEQUENCE [LARGE SCALE GENOMIC DNA]</scope>
    <source>
        <strain evidence="13">mm55</strain>
    </source>
</reference>
<dbReference type="InterPro" id="IPR039355">
    <property type="entry name" value="Transcription_factor_GATA"/>
</dbReference>
<accession>A0A150ASQ2</accession>
<dbReference type="GO" id="GO:0000981">
    <property type="term" value="F:DNA-binding transcription factor activity, RNA polymerase II-specific"/>
    <property type="evidence" value="ECO:0007669"/>
    <property type="project" value="TreeGrafter"/>
</dbReference>
<evidence type="ECO:0000256" key="4">
    <source>
        <dbReference type="ARBA" id="ARBA00022833"/>
    </source>
</evidence>
<evidence type="ECO:0000313" key="12">
    <source>
        <dbReference type="EMBL" id="KXX83407.1"/>
    </source>
</evidence>
<evidence type="ECO:0000256" key="3">
    <source>
        <dbReference type="ARBA" id="ARBA00022771"/>
    </source>
</evidence>
<dbReference type="Pfam" id="PF00320">
    <property type="entry name" value="GATA"/>
    <property type="match status" value="1"/>
</dbReference>
<dbReference type="GO" id="GO:0008270">
    <property type="term" value="F:zinc ion binding"/>
    <property type="evidence" value="ECO:0007669"/>
    <property type="project" value="UniProtKB-KW"/>
</dbReference>
<dbReference type="AlphaFoldDB" id="A0A150ASQ2"/>
<feature type="compositionally biased region" description="Low complexity" evidence="10">
    <location>
        <begin position="218"/>
        <end position="228"/>
    </location>
</feature>
<gene>
    <name evidence="12" type="ORF">MMYC01_200141</name>
</gene>
<keyword evidence="9" id="KW-0175">Coiled coil</keyword>
<feature type="domain" description="GATA-type" evidence="11">
    <location>
        <begin position="56"/>
        <end position="103"/>
    </location>
</feature>
<keyword evidence="4" id="KW-0862">Zinc</keyword>
<dbReference type="PROSITE" id="PS00344">
    <property type="entry name" value="GATA_ZN_FINGER_1"/>
    <property type="match status" value="1"/>
</dbReference>
<dbReference type="PRINTS" id="PR00619">
    <property type="entry name" value="GATAZNFINGER"/>
</dbReference>
<keyword evidence="6" id="KW-0804">Transcription</keyword>
<keyword evidence="7" id="KW-0539">Nucleus</keyword>
<dbReference type="Proteomes" id="UP000078237">
    <property type="component" value="Unassembled WGS sequence"/>
</dbReference>
<evidence type="ECO:0000256" key="9">
    <source>
        <dbReference type="SAM" id="Coils"/>
    </source>
</evidence>
<evidence type="ECO:0000256" key="7">
    <source>
        <dbReference type="ARBA" id="ARBA00023242"/>
    </source>
</evidence>
<name>A0A150ASQ2_9PEZI</name>
<evidence type="ECO:0000259" key="11">
    <source>
        <dbReference type="PROSITE" id="PS50114"/>
    </source>
</evidence>
<dbReference type="EMBL" id="LCTW02000001">
    <property type="protein sequence ID" value="KXX83407.1"/>
    <property type="molecule type" value="Genomic_DNA"/>
</dbReference>
<evidence type="ECO:0000256" key="6">
    <source>
        <dbReference type="ARBA" id="ARBA00023163"/>
    </source>
</evidence>
<feature type="compositionally biased region" description="Polar residues" evidence="10">
    <location>
        <begin position="255"/>
        <end position="280"/>
    </location>
</feature>
<dbReference type="PANTHER" id="PTHR10071">
    <property type="entry name" value="TRANSCRIPTION FACTOR GATA FAMILY MEMBER"/>
    <property type="match status" value="1"/>
</dbReference>
<dbReference type="FunFam" id="3.30.50.10:FF:000007">
    <property type="entry name" value="Nitrogen regulatory AreA, N-terminal"/>
    <property type="match status" value="1"/>
</dbReference>
<keyword evidence="3 8" id="KW-0863">Zinc-finger</keyword>
<dbReference type="InterPro" id="IPR013088">
    <property type="entry name" value="Znf_NHR/GATA"/>
</dbReference>
<evidence type="ECO:0000313" key="13">
    <source>
        <dbReference type="Proteomes" id="UP000078237"/>
    </source>
</evidence>
<keyword evidence="2" id="KW-0479">Metal-binding</keyword>
<dbReference type="GO" id="GO:0005634">
    <property type="term" value="C:nucleus"/>
    <property type="evidence" value="ECO:0007669"/>
    <property type="project" value="UniProtKB-SubCell"/>
</dbReference>
<keyword evidence="5" id="KW-0805">Transcription regulation</keyword>
<evidence type="ECO:0000256" key="8">
    <source>
        <dbReference type="PROSITE-ProRule" id="PRU00094"/>
    </source>
</evidence>
<dbReference type="InterPro" id="IPR000679">
    <property type="entry name" value="Znf_GATA"/>
</dbReference>
<feature type="coiled-coil region" evidence="9">
    <location>
        <begin position="331"/>
        <end position="358"/>
    </location>
</feature>
<dbReference type="CDD" id="cd00202">
    <property type="entry name" value="ZnF_GATA"/>
    <property type="match status" value="1"/>
</dbReference>
<dbReference type="GO" id="GO:0045944">
    <property type="term" value="P:positive regulation of transcription by RNA polymerase II"/>
    <property type="evidence" value="ECO:0007669"/>
    <property type="project" value="TreeGrafter"/>
</dbReference>
<organism evidence="12 13">
    <name type="scientific">Madurella mycetomatis</name>
    <dbReference type="NCBI Taxonomy" id="100816"/>
    <lineage>
        <taxon>Eukaryota</taxon>
        <taxon>Fungi</taxon>
        <taxon>Dikarya</taxon>
        <taxon>Ascomycota</taxon>
        <taxon>Pezizomycotina</taxon>
        <taxon>Sordariomycetes</taxon>
        <taxon>Sordariomycetidae</taxon>
        <taxon>Sordariales</taxon>
        <taxon>Sordariales incertae sedis</taxon>
        <taxon>Madurella</taxon>
    </lineage>
</organism>
<protein>
    <submittedName>
        <fullName evidence="12">GATA factor SREP</fullName>
    </submittedName>
</protein>
<feature type="compositionally biased region" description="Low complexity" evidence="10">
    <location>
        <begin position="281"/>
        <end position="298"/>
    </location>
</feature>
<dbReference type="SUPFAM" id="SSF57716">
    <property type="entry name" value="Glucocorticoid receptor-like (DNA-binding domain)"/>
    <property type="match status" value="1"/>
</dbReference>